<sequence>MVSRIVSIVPKVNTVERIRDIVCDYFSLSVDAISTKSRKREVVQARQIAMYLSKQMTKNSLSSIGDLIGQRDHATVLHACKIVGDLMEIDKSFRTSVREIEAKLKG</sequence>
<name>A0A645IXW2_9ZZZZ</name>
<proteinExistence type="predicted"/>
<accession>A0A645IXW2</accession>
<dbReference type="InterPro" id="IPR010921">
    <property type="entry name" value="Trp_repressor/repl_initiator"/>
</dbReference>
<dbReference type="AlphaFoldDB" id="A0A645IXW2"/>
<reference evidence="2" key="1">
    <citation type="submission" date="2019-08" db="EMBL/GenBank/DDBJ databases">
        <authorList>
            <person name="Kucharzyk K."/>
            <person name="Murdoch R.W."/>
            <person name="Higgins S."/>
            <person name="Loffler F."/>
        </authorList>
    </citation>
    <scope>NUCLEOTIDE SEQUENCE</scope>
</reference>
<protein>
    <submittedName>
        <fullName evidence="2">Chromosomal replication initiator protein DnaA</fullName>
    </submittedName>
</protein>
<gene>
    <name evidence="2" type="primary">dnaA_79</name>
    <name evidence="2" type="ORF">SDC9_202950</name>
</gene>
<dbReference type="InterPro" id="IPR013159">
    <property type="entry name" value="DnaA_C"/>
</dbReference>
<dbReference type="EMBL" id="VSSQ01124314">
    <property type="protein sequence ID" value="MPN55269.1"/>
    <property type="molecule type" value="Genomic_DNA"/>
</dbReference>
<dbReference type="Gene3D" id="1.10.1750.10">
    <property type="match status" value="1"/>
</dbReference>
<dbReference type="PANTHER" id="PTHR30050">
    <property type="entry name" value="CHROMOSOMAL REPLICATION INITIATOR PROTEIN DNAA"/>
    <property type="match status" value="1"/>
</dbReference>
<evidence type="ECO:0000313" key="2">
    <source>
        <dbReference type="EMBL" id="MPN55269.1"/>
    </source>
</evidence>
<dbReference type="GO" id="GO:0005886">
    <property type="term" value="C:plasma membrane"/>
    <property type="evidence" value="ECO:0007669"/>
    <property type="project" value="TreeGrafter"/>
</dbReference>
<dbReference type="GO" id="GO:0003688">
    <property type="term" value="F:DNA replication origin binding"/>
    <property type="evidence" value="ECO:0007669"/>
    <property type="project" value="InterPro"/>
</dbReference>
<dbReference type="SMART" id="SM00760">
    <property type="entry name" value="Bac_DnaA_C"/>
    <property type="match status" value="1"/>
</dbReference>
<organism evidence="2">
    <name type="scientific">bioreactor metagenome</name>
    <dbReference type="NCBI Taxonomy" id="1076179"/>
    <lineage>
        <taxon>unclassified sequences</taxon>
        <taxon>metagenomes</taxon>
        <taxon>ecological metagenomes</taxon>
    </lineage>
</organism>
<feature type="domain" description="Chromosomal replication initiator DnaA C-terminal" evidence="1">
    <location>
        <begin position="14"/>
        <end position="83"/>
    </location>
</feature>
<dbReference type="GO" id="GO:0005524">
    <property type="term" value="F:ATP binding"/>
    <property type="evidence" value="ECO:0007669"/>
    <property type="project" value="InterPro"/>
</dbReference>
<dbReference type="CDD" id="cd06571">
    <property type="entry name" value="Bac_DnaA_C"/>
    <property type="match status" value="1"/>
</dbReference>
<dbReference type="GO" id="GO:0006270">
    <property type="term" value="P:DNA replication initiation"/>
    <property type="evidence" value="ECO:0007669"/>
    <property type="project" value="InterPro"/>
</dbReference>
<dbReference type="PROSITE" id="PS01008">
    <property type="entry name" value="DNAA"/>
    <property type="match status" value="1"/>
</dbReference>
<dbReference type="Pfam" id="PF08299">
    <property type="entry name" value="Bac_DnaA_C"/>
    <property type="match status" value="1"/>
</dbReference>
<dbReference type="PANTHER" id="PTHR30050:SF2">
    <property type="entry name" value="CHROMOSOMAL REPLICATION INITIATOR PROTEIN DNAA"/>
    <property type="match status" value="1"/>
</dbReference>
<dbReference type="SUPFAM" id="SSF48295">
    <property type="entry name" value="TrpR-like"/>
    <property type="match status" value="1"/>
</dbReference>
<dbReference type="GO" id="GO:0006275">
    <property type="term" value="P:regulation of DNA replication"/>
    <property type="evidence" value="ECO:0007669"/>
    <property type="project" value="InterPro"/>
</dbReference>
<dbReference type="InterPro" id="IPR018312">
    <property type="entry name" value="Chromosome_initiator_DnaA_CS"/>
</dbReference>
<evidence type="ECO:0000259" key="1">
    <source>
        <dbReference type="SMART" id="SM00760"/>
    </source>
</evidence>
<comment type="caution">
    <text evidence="2">The sequence shown here is derived from an EMBL/GenBank/DDBJ whole genome shotgun (WGS) entry which is preliminary data.</text>
</comment>